<protein>
    <recommendedName>
        <fullName evidence="10">Phosphate-binding protein</fullName>
    </recommendedName>
</protein>
<keyword evidence="8 10" id="KW-0564">Palmitate</keyword>
<keyword evidence="9 10" id="KW-0449">Lipoprotein</keyword>
<evidence type="ECO:0000256" key="5">
    <source>
        <dbReference type="ARBA" id="ARBA00022448"/>
    </source>
</evidence>
<dbReference type="NCBIfam" id="TIGR02136">
    <property type="entry name" value="ptsS_2"/>
    <property type="match status" value="1"/>
</dbReference>
<dbReference type="CDD" id="cd13654">
    <property type="entry name" value="PBP2_phosphate_like_2"/>
    <property type="match status" value="1"/>
</dbReference>
<dbReference type="PANTHER" id="PTHR30570">
    <property type="entry name" value="PERIPLASMIC PHOSPHATE BINDING COMPONENT OF PHOSPHATE ABC TRANSPORTER"/>
    <property type="match status" value="1"/>
</dbReference>
<keyword evidence="13" id="KW-1185">Reference proteome</keyword>
<dbReference type="GO" id="GO:0006817">
    <property type="term" value="P:phosphate ion transport"/>
    <property type="evidence" value="ECO:0007669"/>
    <property type="project" value="UniProtKB-UniRule"/>
</dbReference>
<dbReference type="Gene3D" id="3.40.190.10">
    <property type="entry name" value="Periplasmic binding protein-like II"/>
    <property type="match status" value="2"/>
</dbReference>
<keyword evidence="10" id="KW-0472">Membrane</keyword>
<evidence type="ECO:0000256" key="4">
    <source>
        <dbReference type="ARBA" id="ARBA00011529"/>
    </source>
</evidence>
<dbReference type="SUPFAM" id="SSF53850">
    <property type="entry name" value="Periplasmic binding protein-like II"/>
    <property type="match status" value="1"/>
</dbReference>
<proteinExistence type="inferred from homology"/>
<dbReference type="Pfam" id="PF12849">
    <property type="entry name" value="PBP_like_2"/>
    <property type="match status" value="1"/>
</dbReference>
<keyword evidence="12" id="KW-0547">Nucleotide-binding</keyword>
<keyword evidence="7" id="KW-0732">Signal</keyword>
<dbReference type="InterPro" id="IPR011862">
    <property type="entry name" value="Phos-bd"/>
</dbReference>
<dbReference type="EMBL" id="BDJL01000024">
    <property type="protein sequence ID" value="GAV24927.1"/>
    <property type="molecule type" value="Genomic_DNA"/>
</dbReference>
<evidence type="ECO:0000313" key="13">
    <source>
        <dbReference type="Proteomes" id="UP000187338"/>
    </source>
</evidence>
<sequence>MNFFKKGLIVAFTVLFLVAGLFGCTPKGENQGEQKQGLSGTIKVDGSSTVYPISEAMAEEFRAQNPDVNITIGVSGTGGGFKKFSAGEIDITNASRPIKDEEKEALKKNNIEYVELKIAYDGIAIVVNKNNTWVDSLTVEELKKIWEPGSKVKTWKDVRPEWPAEPIKLYAPGVDSGTFDYFTEAINGKDGAIRQDFTPSEDDNVLVQGVAGDKNAMAFFGLAYYEENKDKLKVVKIDAGQGPVEPTFETVKSGQYKPLSRPLFIYVNKKSLERPEVKSFVEFYLTHGKDLVRDVGYINLPDEEYTEELNKLK</sequence>
<reference evidence="13" key="1">
    <citation type="submission" date="2016-12" db="EMBL/GenBank/DDBJ databases">
        <title>Draft Genome Sequences od Carboxydothermus pertinax and islandicus, Hydrogenogenic Carboxydotrophic Bacteria.</title>
        <authorList>
            <person name="Fukuyama Y."/>
            <person name="Ohmae K."/>
            <person name="Yoneda Y."/>
            <person name="Yoshida T."/>
            <person name="Sako Y."/>
        </authorList>
    </citation>
    <scope>NUCLEOTIDE SEQUENCE [LARGE SCALE GENOMIC DNA]</scope>
    <source>
        <strain evidence="13">SET</strain>
    </source>
</reference>
<evidence type="ECO:0000256" key="2">
    <source>
        <dbReference type="ARBA" id="ARBA00004193"/>
    </source>
</evidence>
<dbReference type="STRING" id="661089.ciss_08600"/>
<dbReference type="GO" id="GO:0042301">
    <property type="term" value="F:phosphate ion binding"/>
    <property type="evidence" value="ECO:0007669"/>
    <property type="project" value="UniProtKB-UniRule"/>
</dbReference>
<accession>A0A1L8D1D6</accession>
<evidence type="ECO:0000256" key="6">
    <source>
        <dbReference type="ARBA" id="ARBA00022592"/>
    </source>
</evidence>
<evidence type="ECO:0000256" key="8">
    <source>
        <dbReference type="ARBA" id="ARBA00023139"/>
    </source>
</evidence>
<comment type="subunit">
    <text evidence="4 10">The complex is composed of two ATP-binding proteins (PstB), two transmembrane proteins (PstC and PstA) and a solute-binding protein (PstS).</text>
</comment>
<organism evidence="12 13">
    <name type="scientific">Carboxydothermus islandicus</name>
    <dbReference type="NCBI Taxonomy" id="661089"/>
    <lineage>
        <taxon>Bacteria</taxon>
        <taxon>Bacillati</taxon>
        <taxon>Bacillota</taxon>
        <taxon>Clostridia</taxon>
        <taxon>Thermoanaerobacterales</taxon>
        <taxon>Thermoanaerobacteraceae</taxon>
        <taxon>Carboxydothermus</taxon>
    </lineage>
</organism>
<dbReference type="RefSeq" id="WP_075865108.1">
    <property type="nucleotide sequence ID" value="NZ_BDJL01000024.1"/>
</dbReference>
<feature type="domain" description="PBP" evidence="11">
    <location>
        <begin position="34"/>
        <end position="285"/>
    </location>
</feature>
<dbReference type="Proteomes" id="UP000187338">
    <property type="component" value="Unassembled WGS sequence"/>
</dbReference>
<evidence type="ECO:0000256" key="7">
    <source>
        <dbReference type="ARBA" id="ARBA00022729"/>
    </source>
</evidence>
<evidence type="ECO:0000256" key="10">
    <source>
        <dbReference type="RuleBase" id="RU367119"/>
    </source>
</evidence>
<evidence type="ECO:0000256" key="1">
    <source>
        <dbReference type="ARBA" id="ARBA00002841"/>
    </source>
</evidence>
<evidence type="ECO:0000259" key="11">
    <source>
        <dbReference type="Pfam" id="PF12849"/>
    </source>
</evidence>
<keyword evidence="10" id="KW-1003">Cell membrane</keyword>
<dbReference type="PANTHER" id="PTHR30570:SF1">
    <property type="entry name" value="PHOSPHATE-BINDING PROTEIN PSTS"/>
    <property type="match status" value="1"/>
</dbReference>
<name>A0A1L8D1D6_9THEO</name>
<comment type="function">
    <text evidence="1">Part of the ABC transporter complex PstSACB involved in phosphate import.</text>
</comment>
<dbReference type="AlphaFoldDB" id="A0A1L8D1D6"/>
<gene>
    <name evidence="12" type="ORF">ciss_08600</name>
</gene>
<comment type="similarity">
    <text evidence="3 10">Belongs to the PstS family.</text>
</comment>
<evidence type="ECO:0000256" key="3">
    <source>
        <dbReference type="ARBA" id="ARBA00008725"/>
    </source>
</evidence>
<dbReference type="OrthoDB" id="9790048at2"/>
<dbReference type="InterPro" id="IPR050811">
    <property type="entry name" value="Phosphate_ABC_transporter"/>
</dbReference>
<comment type="function">
    <text evidence="10">Involved in the system for phosphate transport across the cytoplasmic membrane.</text>
</comment>
<dbReference type="InterPro" id="IPR024370">
    <property type="entry name" value="PBP_domain"/>
</dbReference>
<dbReference type="GO" id="GO:0005524">
    <property type="term" value="F:ATP binding"/>
    <property type="evidence" value="ECO:0007669"/>
    <property type="project" value="UniProtKB-KW"/>
</dbReference>
<keyword evidence="6 10" id="KW-0592">Phosphate transport</keyword>
<keyword evidence="5 10" id="KW-0813">Transport</keyword>
<comment type="caution">
    <text evidence="12">The sequence shown here is derived from an EMBL/GenBank/DDBJ whole genome shotgun (WGS) entry which is preliminary data.</text>
</comment>
<keyword evidence="12" id="KW-0067">ATP-binding</keyword>
<dbReference type="GO" id="GO:0005886">
    <property type="term" value="C:plasma membrane"/>
    <property type="evidence" value="ECO:0007669"/>
    <property type="project" value="UniProtKB-SubCell"/>
</dbReference>
<dbReference type="FunFam" id="3.40.190.10:FF:000156">
    <property type="entry name" value="Phosphate ABC transporter, phosphate-binding protein"/>
    <property type="match status" value="1"/>
</dbReference>
<dbReference type="PROSITE" id="PS51257">
    <property type="entry name" value="PROKAR_LIPOPROTEIN"/>
    <property type="match status" value="1"/>
</dbReference>
<evidence type="ECO:0000313" key="12">
    <source>
        <dbReference type="EMBL" id="GAV24927.1"/>
    </source>
</evidence>
<comment type="subcellular location">
    <subcellularLocation>
        <location evidence="2 10">Cell membrane</location>
        <topology evidence="2 10">Lipid-anchor</topology>
    </subcellularLocation>
</comment>
<evidence type="ECO:0000256" key="9">
    <source>
        <dbReference type="ARBA" id="ARBA00023288"/>
    </source>
</evidence>